<comment type="caution">
    <text evidence="1">The sequence shown here is derived from an EMBL/GenBank/DDBJ whole genome shotgun (WGS) entry which is preliminary data.</text>
</comment>
<evidence type="ECO:0000313" key="2">
    <source>
        <dbReference type="Proteomes" id="UP000287651"/>
    </source>
</evidence>
<name>A0A426YWL2_ENSVE</name>
<protein>
    <submittedName>
        <fullName evidence="1">Uncharacterized protein</fullName>
    </submittedName>
</protein>
<proteinExistence type="predicted"/>
<gene>
    <name evidence="1" type="ORF">B296_00023829</name>
</gene>
<accession>A0A426YWL2</accession>
<reference evidence="1 2" key="1">
    <citation type="journal article" date="2014" name="Agronomy (Basel)">
        <title>A Draft Genome Sequence for Ensete ventricosum, the Drought-Tolerant Tree Against Hunger.</title>
        <authorList>
            <person name="Harrison J."/>
            <person name="Moore K.A."/>
            <person name="Paszkiewicz K."/>
            <person name="Jones T."/>
            <person name="Grant M."/>
            <person name="Ambacheew D."/>
            <person name="Muzemil S."/>
            <person name="Studholme D.J."/>
        </authorList>
    </citation>
    <scope>NUCLEOTIDE SEQUENCE [LARGE SCALE GENOMIC DNA]</scope>
</reference>
<evidence type="ECO:0000313" key="1">
    <source>
        <dbReference type="EMBL" id="RRT56119.1"/>
    </source>
</evidence>
<dbReference type="Proteomes" id="UP000287651">
    <property type="component" value="Unassembled WGS sequence"/>
</dbReference>
<dbReference type="AlphaFoldDB" id="A0A426YWL2"/>
<dbReference type="EMBL" id="AMZH03009768">
    <property type="protein sequence ID" value="RRT56119.1"/>
    <property type="molecule type" value="Genomic_DNA"/>
</dbReference>
<sequence length="66" mass="7352">MGSGERTETIALQPSGDTAAVEDVHAWHLHHLHSLLELDHEVEEGNEILLQPRKFRGIPVVGLFMS</sequence>
<organism evidence="1 2">
    <name type="scientific">Ensete ventricosum</name>
    <name type="common">Abyssinian banana</name>
    <name type="synonym">Musa ensete</name>
    <dbReference type="NCBI Taxonomy" id="4639"/>
    <lineage>
        <taxon>Eukaryota</taxon>
        <taxon>Viridiplantae</taxon>
        <taxon>Streptophyta</taxon>
        <taxon>Embryophyta</taxon>
        <taxon>Tracheophyta</taxon>
        <taxon>Spermatophyta</taxon>
        <taxon>Magnoliopsida</taxon>
        <taxon>Liliopsida</taxon>
        <taxon>Zingiberales</taxon>
        <taxon>Musaceae</taxon>
        <taxon>Ensete</taxon>
    </lineage>
</organism>